<dbReference type="InterPro" id="IPR023214">
    <property type="entry name" value="HAD_sf"/>
</dbReference>
<keyword evidence="2" id="KW-1185">Reference proteome</keyword>
<dbReference type="Pfam" id="PF08282">
    <property type="entry name" value="Hydrolase_3"/>
    <property type="match status" value="1"/>
</dbReference>
<dbReference type="SUPFAM" id="SSF56784">
    <property type="entry name" value="HAD-like"/>
    <property type="match status" value="1"/>
</dbReference>
<name>A0A3S9HD03_9LACT</name>
<dbReference type="InterPro" id="IPR036412">
    <property type="entry name" value="HAD-like_sf"/>
</dbReference>
<proteinExistence type="predicted"/>
<sequence>MNKKIIAIDLDGTTLNNQSLLSKRTVRTLQSLQNNGHHVLIATGRPYRNSKQIYSEIGLKSPMVNFNGALCHMPENNSWSDYYHRTIDLDLVMDILGKQHILGYDWLSIEGKETLYASTERIPTNEFFPKDTRSTYVTTKTKFEEQPTALNLYVDEDKQEAIRLNILNEYGSDTLSVRTWGGSYPCLEIVAPGIQKALGVETVARHYGISQTDILAFGDEDNDFEMLDYAGHGVMMKNGIDRLRSVANDMTEFTNNEDGLALYLEKYFQLS</sequence>
<dbReference type="PANTHER" id="PTHR10000">
    <property type="entry name" value="PHOSPHOSERINE PHOSPHATASE"/>
    <property type="match status" value="1"/>
</dbReference>
<evidence type="ECO:0000313" key="2">
    <source>
        <dbReference type="Proteomes" id="UP000273326"/>
    </source>
</evidence>
<dbReference type="SFLD" id="SFLDG01140">
    <property type="entry name" value="C2.B:_Phosphomannomutase_and_P"/>
    <property type="match status" value="1"/>
</dbReference>
<dbReference type="KEGG" id="jeh:EJN90_11585"/>
<evidence type="ECO:0000313" key="1">
    <source>
        <dbReference type="EMBL" id="AZP05229.1"/>
    </source>
</evidence>
<dbReference type="CDD" id="cd07516">
    <property type="entry name" value="HAD_Pase"/>
    <property type="match status" value="1"/>
</dbReference>
<dbReference type="AlphaFoldDB" id="A0A3S9HD03"/>
<dbReference type="SFLD" id="SFLDS00003">
    <property type="entry name" value="Haloacid_Dehalogenase"/>
    <property type="match status" value="1"/>
</dbReference>
<dbReference type="Proteomes" id="UP000273326">
    <property type="component" value="Chromosome"/>
</dbReference>
<organism evidence="1 2">
    <name type="scientific">Jeotgalibaca ciconiae</name>
    <dbReference type="NCBI Taxonomy" id="2496265"/>
    <lineage>
        <taxon>Bacteria</taxon>
        <taxon>Bacillati</taxon>
        <taxon>Bacillota</taxon>
        <taxon>Bacilli</taxon>
        <taxon>Lactobacillales</taxon>
        <taxon>Carnobacteriaceae</taxon>
        <taxon>Jeotgalibaca</taxon>
    </lineage>
</organism>
<dbReference type="EMBL" id="CP034465">
    <property type="protein sequence ID" value="AZP05229.1"/>
    <property type="molecule type" value="Genomic_DNA"/>
</dbReference>
<accession>A0A3S9HD03</accession>
<reference evidence="2" key="1">
    <citation type="submission" date="2018-12" db="EMBL/GenBank/DDBJ databases">
        <title>Complete genome sequencing of Jeotgalibaca sp. H21T32.</title>
        <authorList>
            <person name="Bae J.-W."/>
            <person name="Lee S.-Y."/>
        </authorList>
    </citation>
    <scope>NUCLEOTIDE SEQUENCE [LARGE SCALE GENOMIC DNA]</scope>
    <source>
        <strain evidence="2">H21T32</strain>
    </source>
</reference>
<dbReference type="OrthoDB" id="9781413at2"/>
<dbReference type="RefSeq" id="WP_126111410.1">
    <property type="nucleotide sequence ID" value="NZ_CP034465.1"/>
</dbReference>
<dbReference type="GO" id="GO:0016791">
    <property type="term" value="F:phosphatase activity"/>
    <property type="evidence" value="ECO:0007669"/>
    <property type="project" value="TreeGrafter"/>
</dbReference>
<dbReference type="Gene3D" id="3.30.1240.10">
    <property type="match status" value="1"/>
</dbReference>
<gene>
    <name evidence="1" type="ORF">EJN90_11585</name>
</gene>
<dbReference type="InterPro" id="IPR000150">
    <property type="entry name" value="Cof"/>
</dbReference>
<dbReference type="Gene3D" id="3.40.50.1000">
    <property type="entry name" value="HAD superfamily/HAD-like"/>
    <property type="match status" value="1"/>
</dbReference>
<dbReference type="InterPro" id="IPR006379">
    <property type="entry name" value="HAD-SF_hydro_IIB"/>
</dbReference>
<dbReference type="NCBIfam" id="TIGR00099">
    <property type="entry name" value="Cof-subfamily"/>
    <property type="match status" value="1"/>
</dbReference>
<dbReference type="GO" id="GO:0005829">
    <property type="term" value="C:cytosol"/>
    <property type="evidence" value="ECO:0007669"/>
    <property type="project" value="TreeGrafter"/>
</dbReference>
<dbReference type="GO" id="GO:0000287">
    <property type="term" value="F:magnesium ion binding"/>
    <property type="evidence" value="ECO:0007669"/>
    <property type="project" value="TreeGrafter"/>
</dbReference>
<dbReference type="NCBIfam" id="TIGR01484">
    <property type="entry name" value="HAD-SF-IIB"/>
    <property type="match status" value="1"/>
</dbReference>
<dbReference type="PANTHER" id="PTHR10000:SF23">
    <property type="entry name" value="5-AMINO-6-(5-PHOSPHO-D-RIBITYLAMINO)URACIL PHOSPHATASE YITU"/>
    <property type="match status" value="1"/>
</dbReference>
<protein>
    <submittedName>
        <fullName evidence="1">HAD family phosphatase</fullName>
    </submittedName>
</protein>